<dbReference type="SUPFAM" id="SSF52540">
    <property type="entry name" value="P-loop containing nucleoside triphosphate hydrolases"/>
    <property type="match status" value="1"/>
</dbReference>
<dbReference type="GO" id="GO:0032790">
    <property type="term" value="P:ribosome disassembly"/>
    <property type="evidence" value="ECO:0007669"/>
    <property type="project" value="TreeGrafter"/>
</dbReference>
<dbReference type="GO" id="GO:0003924">
    <property type="term" value="F:GTPase activity"/>
    <property type="evidence" value="ECO:0007669"/>
    <property type="project" value="TreeGrafter"/>
</dbReference>
<dbReference type="STRING" id="667725.A0A0L0F3E1"/>
<dbReference type="GeneID" id="25916839"/>
<sequence>MPRTIDMMIAKLAANPLVLHLPIFTGNQVFTGIIDLVSMMTVHFEGEEGDDVVKKPLGKDHEQYKDAVEARGVLIEKLCDLDDDFMDMVLNGNPDDPLVVDAGAYR</sequence>
<evidence type="ECO:0008006" key="6">
    <source>
        <dbReference type="Google" id="ProtNLM"/>
    </source>
</evidence>
<evidence type="ECO:0000313" key="5">
    <source>
        <dbReference type="Proteomes" id="UP000054560"/>
    </source>
</evidence>
<dbReference type="GO" id="GO:0032543">
    <property type="term" value="P:mitochondrial translation"/>
    <property type="evidence" value="ECO:0007669"/>
    <property type="project" value="TreeGrafter"/>
</dbReference>
<evidence type="ECO:0000313" key="4">
    <source>
        <dbReference type="EMBL" id="KNC71126.1"/>
    </source>
</evidence>
<proteinExistence type="predicted"/>
<gene>
    <name evidence="4" type="ORF">SARC_16335</name>
</gene>
<dbReference type="AlphaFoldDB" id="A0A0L0F3E1"/>
<dbReference type="PANTHER" id="PTHR43261">
    <property type="entry name" value="TRANSLATION ELONGATION FACTOR G-RELATED"/>
    <property type="match status" value="1"/>
</dbReference>
<evidence type="ECO:0000256" key="1">
    <source>
        <dbReference type="ARBA" id="ARBA00022741"/>
    </source>
</evidence>
<dbReference type="GO" id="GO:0005739">
    <property type="term" value="C:mitochondrion"/>
    <property type="evidence" value="ECO:0007669"/>
    <property type="project" value="TreeGrafter"/>
</dbReference>
<protein>
    <recommendedName>
        <fullName evidence="6">CBS domain-containing protein</fullName>
    </recommendedName>
</protein>
<evidence type="ECO:0000256" key="2">
    <source>
        <dbReference type="ARBA" id="ARBA00022917"/>
    </source>
</evidence>
<organism evidence="4 5">
    <name type="scientific">Sphaeroforma arctica JP610</name>
    <dbReference type="NCBI Taxonomy" id="667725"/>
    <lineage>
        <taxon>Eukaryota</taxon>
        <taxon>Ichthyosporea</taxon>
        <taxon>Ichthyophonida</taxon>
        <taxon>Sphaeroforma</taxon>
    </lineage>
</organism>
<dbReference type="EMBL" id="KQ249446">
    <property type="protein sequence ID" value="KNC71126.1"/>
    <property type="molecule type" value="Genomic_DNA"/>
</dbReference>
<reference evidence="4 5" key="1">
    <citation type="submission" date="2011-02" db="EMBL/GenBank/DDBJ databases">
        <title>The Genome Sequence of Sphaeroforma arctica JP610.</title>
        <authorList>
            <consortium name="The Broad Institute Genome Sequencing Platform"/>
            <person name="Russ C."/>
            <person name="Cuomo C."/>
            <person name="Young S.K."/>
            <person name="Zeng Q."/>
            <person name="Gargeya S."/>
            <person name="Alvarado L."/>
            <person name="Berlin A."/>
            <person name="Chapman S.B."/>
            <person name="Chen Z."/>
            <person name="Freedman E."/>
            <person name="Gellesch M."/>
            <person name="Goldberg J."/>
            <person name="Griggs A."/>
            <person name="Gujja S."/>
            <person name="Heilman E."/>
            <person name="Heiman D."/>
            <person name="Howarth C."/>
            <person name="Mehta T."/>
            <person name="Neiman D."/>
            <person name="Pearson M."/>
            <person name="Roberts A."/>
            <person name="Saif S."/>
            <person name="Shea T."/>
            <person name="Shenoy N."/>
            <person name="Sisk P."/>
            <person name="Stolte C."/>
            <person name="Sykes S."/>
            <person name="White J."/>
            <person name="Yandava C."/>
            <person name="Burger G."/>
            <person name="Gray M.W."/>
            <person name="Holland P.W.H."/>
            <person name="King N."/>
            <person name="Lang F.B.F."/>
            <person name="Roger A.J."/>
            <person name="Ruiz-Trillo I."/>
            <person name="Haas B."/>
            <person name="Nusbaum C."/>
            <person name="Birren B."/>
        </authorList>
    </citation>
    <scope>NUCLEOTIDE SEQUENCE [LARGE SCALE GENOMIC DNA]</scope>
    <source>
        <strain evidence="4 5">JP610</strain>
    </source>
</reference>
<name>A0A0L0F3E1_9EUKA</name>
<dbReference type="GO" id="GO:0005525">
    <property type="term" value="F:GTP binding"/>
    <property type="evidence" value="ECO:0007669"/>
    <property type="project" value="UniProtKB-KW"/>
</dbReference>
<keyword evidence="5" id="KW-1185">Reference proteome</keyword>
<dbReference type="InterPro" id="IPR027417">
    <property type="entry name" value="P-loop_NTPase"/>
</dbReference>
<dbReference type="Gene3D" id="3.40.50.300">
    <property type="entry name" value="P-loop containing nucleotide triphosphate hydrolases"/>
    <property type="match status" value="1"/>
</dbReference>
<dbReference type="Proteomes" id="UP000054560">
    <property type="component" value="Unassembled WGS sequence"/>
</dbReference>
<dbReference type="PANTHER" id="PTHR43261:SF1">
    <property type="entry name" value="RIBOSOME-RELEASING FACTOR 2, MITOCHONDRIAL"/>
    <property type="match status" value="1"/>
</dbReference>
<keyword evidence="2" id="KW-0648">Protein biosynthesis</keyword>
<keyword evidence="1" id="KW-0547">Nucleotide-binding</keyword>
<accession>A0A0L0F3E1</accession>
<evidence type="ECO:0000256" key="3">
    <source>
        <dbReference type="ARBA" id="ARBA00023134"/>
    </source>
</evidence>
<dbReference type="RefSeq" id="XP_014145028.1">
    <property type="nucleotide sequence ID" value="XM_014289553.1"/>
</dbReference>
<keyword evidence="3" id="KW-0342">GTP-binding</keyword>